<reference evidence="1 2" key="1">
    <citation type="submission" date="2019-07" db="EMBL/GenBank/DDBJ databases">
        <title>WGS assembly of Gossypium tomentosum.</title>
        <authorList>
            <person name="Chen Z.J."/>
            <person name="Sreedasyam A."/>
            <person name="Ando A."/>
            <person name="Song Q."/>
            <person name="De L."/>
            <person name="Hulse-Kemp A."/>
            <person name="Ding M."/>
            <person name="Ye W."/>
            <person name="Kirkbride R."/>
            <person name="Jenkins J."/>
            <person name="Plott C."/>
            <person name="Lovell J."/>
            <person name="Lin Y.-M."/>
            <person name="Vaughn R."/>
            <person name="Liu B."/>
            <person name="Li W."/>
            <person name="Simpson S."/>
            <person name="Scheffler B."/>
            <person name="Saski C."/>
            <person name="Grover C."/>
            <person name="Hu G."/>
            <person name="Conover J."/>
            <person name="Carlson J."/>
            <person name="Shu S."/>
            <person name="Boston L."/>
            <person name="Williams M."/>
            <person name="Peterson D."/>
            <person name="Mcgee K."/>
            <person name="Jones D."/>
            <person name="Wendel J."/>
            <person name="Stelly D."/>
            <person name="Grimwood J."/>
            <person name="Schmutz J."/>
        </authorList>
    </citation>
    <scope>NUCLEOTIDE SEQUENCE [LARGE SCALE GENOMIC DNA]</scope>
    <source>
        <strain evidence="1">7179.01</strain>
    </source>
</reference>
<proteinExistence type="predicted"/>
<keyword evidence="2" id="KW-1185">Reference proteome</keyword>
<dbReference type="Proteomes" id="UP000322667">
    <property type="component" value="Chromosome A08"/>
</dbReference>
<accession>A0A5D2PCI9</accession>
<name>A0A5D2PCI9_GOSTO</name>
<dbReference type="EMBL" id="CM017617">
    <property type="protein sequence ID" value="TYI13849.1"/>
    <property type="molecule type" value="Genomic_DNA"/>
</dbReference>
<sequence>MKLNNLKMRKDRGNKCPTIAVKHADFRIGSAPSWSFWLVPRSGVRGLHALNEPPPEPSYTVVRVSKTLPFLCRFSSTCEKSSNGKGLTMVHWWC</sequence>
<protein>
    <submittedName>
        <fullName evidence="1">Uncharacterized protein</fullName>
    </submittedName>
</protein>
<evidence type="ECO:0000313" key="1">
    <source>
        <dbReference type="EMBL" id="TYI13849.1"/>
    </source>
</evidence>
<organism evidence="1 2">
    <name type="scientific">Gossypium tomentosum</name>
    <name type="common">Hawaiian cotton</name>
    <name type="synonym">Gossypium sandvicense</name>
    <dbReference type="NCBI Taxonomy" id="34277"/>
    <lineage>
        <taxon>Eukaryota</taxon>
        <taxon>Viridiplantae</taxon>
        <taxon>Streptophyta</taxon>
        <taxon>Embryophyta</taxon>
        <taxon>Tracheophyta</taxon>
        <taxon>Spermatophyta</taxon>
        <taxon>Magnoliopsida</taxon>
        <taxon>eudicotyledons</taxon>
        <taxon>Gunneridae</taxon>
        <taxon>Pentapetalae</taxon>
        <taxon>rosids</taxon>
        <taxon>malvids</taxon>
        <taxon>Malvales</taxon>
        <taxon>Malvaceae</taxon>
        <taxon>Malvoideae</taxon>
        <taxon>Gossypium</taxon>
    </lineage>
</organism>
<gene>
    <name evidence="1" type="ORF">ES332_A08G086800v1</name>
</gene>
<evidence type="ECO:0000313" key="2">
    <source>
        <dbReference type="Proteomes" id="UP000322667"/>
    </source>
</evidence>
<dbReference type="AlphaFoldDB" id="A0A5D2PCI9"/>